<proteinExistence type="predicted"/>
<feature type="compositionally biased region" description="Polar residues" evidence="1">
    <location>
        <begin position="1"/>
        <end position="13"/>
    </location>
</feature>
<dbReference type="AlphaFoldDB" id="A0A0H2SQU0"/>
<evidence type="ECO:0000313" key="2">
    <source>
        <dbReference type="EMBL" id="KLO19416.1"/>
    </source>
</evidence>
<evidence type="ECO:0000256" key="1">
    <source>
        <dbReference type="SAM" id="MobiDB-lite"/>
    </source>
</evidence>
<organism evidence="2 3">
    <name type="scientific">Schizopora paradoxa</name>
    <dbReference type="NCBI Taxonomy" id="27342"/>
    <lineage>
        <taxon>Eukaryota</taxon>
        <taxon>Fungi</taxon>
        <taxon>Dikarya</taxon>
        <taxon>Basidiomycota</taxon>
        <taxon>Agaricomycotina</taxon>
        <taxon>Agaricomycetes</taxon>
        <taxon>Hymenochaetales</taxon>
        <taxon>Schizoporaceae</taxon>
        <taxon>Schizopora</taxon>
    </lineage>
</organism>
<feature type="region of interest" description="Disordered" evidence="1">
    <location>
        <begin position="1"/>
        <end position="21"/>
    </location>
</feature>
<name>A0A0H2SQU0_9AGAM</name>
<gene>
    <name evidence="2" type="ORF">SCHPADRAFT_924360</name>
</gene>
<protein>
    <submittedName>
        <fullName evidence="2">Uncharacterized protein</fullName>
    </submittedName>
</protein>
<dbReference type="InterPro" id="IPR053221">
    <property type="entry name" value="Burnettramic_acid_biosynth"/>
</dbReference>
<dbReference type="STRING" id="27342.A0A0H2SQU0"/>
<accession>A0A0H2SQU0</accession>
<dbReference type="OrthoDB" id="3068835at2759"/>
<sequence length="420" mass="47590">MSWSQNSSTTQFNQPPPAYYASHPAEAEQDANDLINAFLNGNLYEARRGRIERPICLPQMENGFDMPFARAYPPGLADFGISKERFIEFLDGLNTAMIASPPLQVVDLVGFAVGFVPNEIVALVGGGIQAGAQIGIRILSKSLADRYMRAANERIFAPAGLRARICKSPAMRALIKIPWDEARPSKLQRFRDYVHMETIGWWIPPPPPPGYKTLDPRIADPLARRLAPYDGYMSPISFDVPPPGPPSSLMKKVSNYAVHRRRKNLTKKAEDAAARRQLLAGVPVSRELTKKDLKVIKKLGKGKHNQVSKKVQKEEMLEKRANEKVLWLVIVNDDEDQIIQGTERVDNSGNDVTFNGEEIRQAEREFEEYSSDNDSKDELEMEDYPRNFASSSRHQLHIPVRSRQRVDERFEVERMDSEFE</sequence>
<dbReference type="EMBL" id="KQ085886">
    <property type="protein sequence ID" value="KLO19416.1"/>
    <property type="molecule type" value="Genomic_DNA"/>
</dbReference>
<dbReference type="PANTHER" id="PTHR38887:SF1">
    <property type="entry name" value="RAS MODIFICATION PROTEIN ERF4"/>
    <property type="match status" value="1"/>
</dbReference>
<evidence type="ECO:0000313" key="3">
    <source>
        <dbReference type="Proteomes" id="UP000053477"/>
    </source>
</evidence>
<dbReference type="Proteomes" id="UP000053477">
    <property type="component" value="Unassembled WGS sequence"/>
</dbReference>
<dbReference type="PANTHER" id="PTHR38887">
    <property type="entry name" value="CHROMOSOME 21, WHOLE GENOME SHOTGUN SEQUENCE"/>
    <property type="match status" value="1"/>
</dbReference>
<keyword evidence="3" id="KW-1185">Reference proteome</keyword>
<reference evidence="2 3" key="1">
    <citation type="submission" date="2015-04" db="EMBL/GenBank/DDBJ databases">
        <title>Complete genome sequence of Schizopora paradoxa KUC8140, a cosmopolitan wood degrader in East Asia.</title>
        <authorList>
            <consortium name="DOE Joint Genome Institute"/>
            <person name="Min B."/>
            <person name="Park H."/>
            <person name="Jang Y."/>
            <person name="Kim J.-J."/>
            <person name="Kim K.H."/>
            <person name="Pangilinan J."/>
            <person name="Lipzen A."/>
            <person name="Riley R."/>
            <person name="Grigoriev I.V."/>
            <person name="Spatafora J.W."/>
            <person name="Choi I.-G."/>
        </authorList>
    </citation>
    <scope>NUCLEOTIDE SEQUENCE [LARGE SCALE GENOMIC DNA]</scope>
    <source>
        <strain evidence="2 3">KUC8140</strain>
    </source>
</reference>
<dbReference type="InParanoid" id="A0A0H2SQU0"/>